<dbReference type="Gene3D" id="1.10.10.10">
    <property type="entry name" value="Winged helix-like DNA-binding domain superfamily/Winged helix DNA-binding domain"/>
    <property type="match status" value="1"/>
</dbReference>
<keyword evidence="1" id="KW-0805">Transcription regulation</keyword>
<comment type="caution">
    <text evidence="5">The sequence shown here is derived from an EMBL/GenBank/DDBJ whole genome shotgun (WGS) entry which is preliminary data.</text>
</comment>
<evidence type="ECO:0000256" key="1">
    <source>
        <dbReference type="ARBA" id="ARBA00023015"/>
    </source>
</evidence>
<dbReference type="InterPro" id="IPR011711">
    <property type="entry name" value="GntR_C"/>
</dbReference>
<keyword evidence="6" id="KW-1185">Reference proteome</keyword>
<keyword evidence="3" id="KW-0804">Transcription</keyword>
<name>A0A2M9C0N7_9MICO</name>
<dbReference type="GO" id="GO:0003677">
    <property type="term" value="F:DNA binding"/>
    <property type="evidence" value="ECO:0007669"/>
    <property type="project" value="UniProtKB-KW"/>
</dbReference>
<keyword evidence="2 5" id="KW-0238">DNA-binding</keyword>
<evidence type="ECO:0000259" key="4">
    <source>
        <dbReference type="PROSITE" id="PS50949"/>
    </source>
</evidence>
<dbReference type="SUPFAM" id="SSF46785">
    <property type="entry name" value="Winged helix' DNA-binding domain"/>
    <property type="match status" value="1"/>
</dbReference>
<organism evidence="5 6">
    <name type="scientific">Compostimonas suwonensis</name>
    <dbReference type="NCBI Taxonomy" id="1048394"/>
    <lineage>
        <taxon>Bacteria</taxon>
        <taxon>Bacillati</taxon>
        <taxon>Actinomycetota</taxon>
        <taxon>Actinomycetes</taxon>
        <taxon>Micrococcales</taxon>
        <taxon>Microbacteriaceae</taxon>
        <taxon>Compostimonas</taxon>
    </lineage>
</organism>
<dbReference type="Gene3D" id="1.20.120.530">
    <property type="entry name" value="GntR ligand-binding domain-like"/>
    <property type="match status" value="1"/>
</dbReference>
<dbReference type="InterPro" id="IPR036390">
    <property type="entry name" value="WH_DNA-bd_sf"/>
</dbReference>
<dbReference type="Proteomes" id="UP000230161">
    <property type="component" value="Unassembled WGS sequence"/>
</dbReference>
<dbReference type="InterPro" id="IPR008920">
    <property type="entry name" value="TF_FadR/GntR_C"/>
</dbReference>
<evidence type="ECO:0000256" key="3">
    <source>
        <dbReference type="ARBA" id="ARBA00023163"/>
    </source>
</evidence>
<evidence type="ECO:0000256" key="2">
    <source>
        <dbReference type="ARBA" id="ARBA00023125"/>
    </source>
</evidence>
<dbReference type="SUPFAM" id="SSF48008">
    <property type="entry name" value="GntR ligand-binding domain-like"/>
    <property type="match status" value="1"/>
</dbReference>
<evidence type="ECO:0000313" key="6">
    <source>
        <dbReference type="Proteomes" id="UP000230161"/>
    </source>
</evidence>
<sequence length="224" mass="24273">MTSRMELPWEGEQAGPVAARIAARAAQRIAEGALPPGEVLTEAILAEGASASRTPAREAMLQLEAWGLVRLMPKKGALITTVSPAERRDLLDVRTTWEIRSVQVINEQPESRQTLVDALHAMITSQQAALDEGDQLGFASHDFAFHRRIIEAGQNGVVNTLMDQLGPRFARLTYMAIDGNLRAAAVFRDEHERLVEFIAAGDAAGFAAAVRAHVTAGHFPSSAW</sequence>
<dbReference type="SMART" id="SM00345">
    <property type="entry name" value="HTH_GNTR"/>
    <property type="match status" value="1"/>
</dbReference>
<dbReference type="SMART" id="SM00895">
    <property type="entry name" value="FCD"/>
    <property type="match status" value="1"/>
</dbReference>
<gene>
    <name evidence="5" type="ORF">CLV54_1537</name>
</gene>
<evidence type="ECO:0000313" key="5">
    <source>
        <dbReference type="EMBL" id="PJJ63860.1"/>
    </source>
</evidence>
<accession>A0A2M9C0N7</accession>
<feature type="domain" description="HTH gntR-type" evidence="4">
    <location>
        <begin position="15"/>
        <end position="82"/>
    </location>
</feature>
<dbReference type="PANTHER" id="PTHR43537">
    <property type="entry name" value="TRANSCRIPTIONAL REGULATOR, GNTR FAMILY"/>
    <property type="match status" value="1"/>
</dbReference>
<dbReference type="AlphaFoldDB" id="A0A2M9C0N7"/>
<dbReference type="EMBL" id="PGFB01000002">
    <property type="protein sequence ID" value="PJJ63860.1"/>
    <property type="molecule type" value="Genomic_DNA"/>
</dbReference>
<reference evidence="5 6" key="1">
    <citation type="submission" date="2017-11" db="EMBL/GenBank/DDBJ databases">
        <title>Genomic Encyclopedia of Archaeal and Bacterial Type Strains, Phase II (KMG-II): From Individual Species to Whole Genera.</title>
        <authorList>
            <person name="Goeker M."/>
        </authorList>
    </citation>
    <scope>NUCLEOTIDE SEQUENCE [LARGE SCALE GENOMIC DNA]</scope>
    <source>
        <strain evidence="5 6">DSM 25625</strain>
    </source>
</reference>
<dbReference type="InterPro" id="IPR036388">
    <property type="entry name" value="WH-like_DNA-bd_sf"/>
</dbReference>
<dbReference type="Pfam" id="PF07729">
    <property type="entry name" value="FCD"/>
    <property type="match status" value="1"/>
</dbReference>
<dbReference type="PROSITE" id="PS50949">
    <property type="entry name" value="HTH_GNTR"/>
    <property type="match status" value="1"/>
</dbReference>
<dbReference type="Pfam" id="PF00392">
    <property type="entry name" value="GntR"/>
    <property type="match status" value="1"/>
</dbReference>
<protein>
    <submittedName>
        <fullName evidence="5">DNA-binding GntR family transcriptional regulator</fullName>
    </submittedName>
</protein>
<proteinExistence type="predicted"/>
<dbReference type="GO" id="GO:0003700">
    <property type="term" value="F:DNA-binding transcription factor activity"/>
    <property type="evidence" value="ECO:0007669"/>
    <property type="project" value="InterPro"/>
</dbReference>
<dbReference type="InterPro" id="IPR000524">
    <property type="entry name" value="Tscrpt_reg_HTH_GntR"/>
</dbReference>
<dbReference type="PANTHER" id="PTHR43537:SF24">
    <property type="entry name" value="GLUCONATE OPERON TRANSCRIPTIONAL REPRESSOR"/>
    <property type="match status" value="1"/>
</dbReference>